<dbReference type="PANTHER" id="PTHR43244:SF1">
    <property type="entry name" value="5,10-METHYLENETETRAHYDROMETHANOPTERIN REDUCTASE"/>
    <property type="match status" value="1"/>
</dbReference>
<organism evidence="3 4">
    <name type="scientific">Goodfellowiella coeruleoviolacea</name>
    <dbReference type="NCBI Taxonomy" id="334858"/>
    <lineage>
        <taxon>Bacteria</taxon>
        <taxon>Bacillati</taxon>
        <taxon>Actinomycetota</taxon>
        <taxon>Actinomycetes</taxon>
        <taxon>Pseudonocardiales</taxon>
        <taxon>Pseudonocardiaceae</taxon>
        <taxon>Goodfellowiella</taxon>
    </lineage>
</organism>
<dbReference type="Proteomes" id="UP001206128">
    <property type="component" value="Unassembled WGS sequence"/>
</dbReference>
<dbReference type="PANTHER" id="PTHR43244">
    <property type="match status" value="1"/>
</dbReference>
<dbReference type="RefSeq" id="WP_253778219.1">
    <property type="nucleotide sequence ID" value="NZ_JAMTCK010000018.1"/>
</dbReference>
<dbReference type="SUPFAM" id="SSF51679">
    <property type="entry name" value="Bacterial luciferase-like"/>
    <property type="match status" value="1"/>
</dbReference>
<dbReference type="InterPro" id="IPR036661">
    <property type="entry name" value="Luciferase-like_sf"/>
</dbReference>
<keyword evidence="1" id="KW-0560">Oxidoreductase</keyword>
<dbReference type="InterPro" id="IPR050564">
    <property type="entry name" value="F420-G6PD/mer"/>
</dbReference>
<reference evidence="3" key="1">
    <citation type="submission" date="2022-06" db="EMBL/GenBank/DDBJ databases">
        <title>Genomic Encyclopedia of Archaeal and Bacterial Type Strains, Phase II (KMG-II): from individual species to whole genera.</title>
        <authorList>
            <person name="Goeker M."/>
        </authorList>
    </citation>
    <scope>NUCLEOTIDE SEQUENCE</scope>
    <source>
        <strain evidence="3">DSM 43935</strain>
    </source>
</reference>
<proteinExistence type="predicted"/>
<evidence type="ECO:0000256" key="1">
    <source>
        <dbReference type="ARBA" id="ARBA00023002"/>
    </source>
</evidence>
<evidence type="ECO:0000259" key="2">
    <source>
        <dbReference type="Pfam" id="PF00296"/>
    </source>
</evidence>
<comment type="caution">
    <text evidence="3">The sequence shown here is derived from an EMBL/GenBank/DDBJ whole genome shotgun (WGS) entry which is preliminary data.</text>
</comment>
<evidence type="ECO:0000313" key="4">
    <source>
        <dbReference type="Proteomes" id="UP001206128"/>
    </source>
</evidence>
<accession>A0AAE3GKT0</accession>
<sequence>MEPTGTEPARRGAPANARWGITLPLAGVPLPAHRDLVAELTELGYTDVWSAETNGTDAFTPLALAADWAPRVRVGTAIAPVYTRGPALLAMSAASLAEVAPGRCVLGVGTSSPVIVERWNAARFTDPLARTRDTVRFLREALAGERVDERYETFQVRGFRLERPPEQPPPIMVAALRPGMLRLAAREADGAITNWLAPGDVPKVRAALGEGSELVARVFVCPTEDAAAARSLGRLMISSYLTVPAYAAFHDWLGRGELLRPMHEAWAAGDRKAANAAIPDEVVDELVVHGSAEACRRRVAEYAANGVDTPVIGLLPTGVDPLAAVRALAPGSTADWPDAGV</sequence>
<evidence type="ECO:0000313" key="3">
    <source>
        <dbReference type="EMBL" id="MCP2169443.1"/>
    </source>
</evidence>
<dbReference type="EMBL" id="JAMTCK010000018">
    <property type="protein sequence ID" value="MCP2169443.1"/>
    <property type="molecule type" value="Genomic_DNA"/>
</dbReference>
<dbReference type="NCBIfam" id="TIGR03841">
    <property type="entry name" value="F420_Rv3093c"/>
    <property type="match status" value="1"/>
</dbReference>
<dbReference type="InterPro" id="IPR022526">
    <property type="entry name" value="F420_Rv3093c"/>
</dbReference>
<dbReference type="InterPro" id="IPR011251">
    <property type="entry name" value="Luciferase-like_dom"/>
</dbReference>
<protein>
    <submittedName>
        <fullName evidence="3">F420-dependent oxidoreductase, MSMEG_4141 family/putative F420-dependent oxidoreductase, Rv3093c family</fullName>
    </submittedName>
</protein>
<dbReference type="Gene3D" id="3.20.20.30">
    <property type="entry name" value="Luciferase-like domain"/>
    <property type="match status" value="1"/>
</dbReference>
<dbReference type="GO" id="GO:0016705">
    <property type="term" value="F:oxidoreductase activity, acting on paired donors, with incorporation or reduction of molecular oxygen"/>
    <property type="evidence" value="ECO:0007669"/>
    <property type="project" value="InterPro"/>
</dbReference>
<gene>
    <name evidence="3" type="ORF">LX83_006328</name>
</gene>
<dbReference type="AlphaFoldDB" id="A0AAE3GKT0"/>
<name>A0AAE3GKT0_9PSEU</name>
<feature type="domain" description="Luciferase-like" evidence="2">
    <location>
        <begin position="27"/>
        <end position="308"/>
    </location>
</feature>
<dbReference type="CDD" id="cd01097">
    <property type="entry name" value="Tetrahydromethanopterin_reductase"/>
    <property type="match status" value="1"/>
</dbReference>
<keyword evidence="4" id="KW-1185">Reference proteome</keyword>
<dbReference type="Pfam" id="PF00296">
    <property type="entry name" value="Bac_luciferase"/>
    <property type="match status" value="1"/>
</dbReference>